<gene>
    <name evidence="1" type="ORF">BDA96_03G353000</name>
</gene>
<proteinExistence type="predicted"/>
<sequence>MHGCWQLENANRLVANPRQRTSRRCRACRGQCQPPGGMEKIYTVATGSRRAGDHFACSPNGVGVGAGRDRPGVSWRHRALDKWPLQPRVQIISRGLSWIAGATNARTILSKESPRSSLDHANICSVLASRR</sequence>
<name>A0A921RG75_SORBI</name>
<accession>A0A921RG75</accession>
<comment type="caution">
    <text evidence="1">The sequence shown here is derived from an EMBL/GenBank/DDBJ whole genome shotgun (WGS) entry which is preliminary data.</text>
</comment>
<evidence type="ECO:0000313" key="1">
    <source>
        <dbReference type="EMBL" id="KAG0539798.1"/>
    </source>
</evidence>
<dbReference type="EMBL" id="CM027682">
    <property type="protein sequence ID" value="KAG0539798.1"/>
    <property type="molecule type" value="Genomic_DNA"/>
</dbReference>
<organism evidence="1 2">
    <name type="scientific">Sorghum bicolor</name>
    <name type="common">Sorghum</name>
    <name type="synonym">Sorghum vulgare</name>
    <dbReference type="NCBI Taxonomy" id="4558"/>
    <lineage>
        <taxon>Eukaryota</taxon>
        <taxon>Viridiplantae</taxon>
        <taxon>Streptophyta</taxon>
        <taxon>Embryophyta</taxon>
        <taxon>Tracheophyta</taxon>
        <taxon>Spermatophyta</taxon>
        <taxon>Magnoliopsida</taxon>
        <taxon>Liliopsida</taxon>
        <taxon>Poales</taxon>
        <taxon>Poaceae</taxon>
        <taxon>PACMAD clade</taxon>
        <taxon>Panicoideae</taxon>
        <taxon>Andropogonodae</taxon>
        <taxon>Andropogoneae</taxon>
        <taxon>Sorghinae</taxon>
        <taxon>Sorghum</taxon>
    </lineage>
</organism>
<protein>
    <submittedName>
        <fullName evidence="1">Uncharacterized protein</fullName>
    </submittedName>
</protein>
<reference evidence="1" key="1">
    <citation type="journal article" date="2019" name="BMC Genomics">
        <title>A new reference genome for Sorghum bicolor reveals high levels of sequence similarity between sweet and grain genotypes: implications for the genetics of sugar metabolism.</title>
        <authorList>
            <person name="Cooper E.A."/>
            <person name="Brenton Z.W."/>
            <person name="Flinn B.S."/>
            <person name="Jenkins J."/>
            <person name="Shu S."/>
            <person name="Flowers D."/>
            <person name="Luo F."/>
            <person name="Wang Y."/>
            <person name="Xia P."/>
            <person name="Barry K."/>
            <person name="Daum C."/>
            <person name="Lipzen A."/>
            <person name="Yoshinaga Y."/>
            <person name="Schmutz J."/>
            <person name="Saski C."/>
            <person name="Vermerris W."/>
            <person name="Kresovich S."/>
        </authorList>
    </citation>
    <scope>NUCLEOTIDE SEQUENCE</scope>
</reference>
<reference evidence="1" key="2">
    <citation type="submission" date="2020-10" db="EMBL/GenBank/DDBJ databases">
        <authorList>
            <person name="Cooper E.A."/>
            <person name="Brenton Z.W."/>
            <person name="Flinn B.S."/>
            <person name="Jenkins J."/>
            <person name="Shu S."/>
            <person name="Flowers D."/>
            <person name="Luo F."/>
            <person name="Wang Y."/>
            <person name="Xia P."/>
            <person name="Barry K."/>
            <person name="Daum C."/>
            <person name="Lipzen A."/>
            <person name="Yoshinaga Y."/>
            <person name="Schmutz J."/>
            <person name="Saski C."/>
            <person name="Vermerris W."/>
            <person name="Kresovich S."/>
        </authorList>
    </citation>
    <scope>NUCLEOTIDE SEQUENCE</scope>
</reference>
<dbReference type="Proteomes" id="UP000807115">
    <property type="component" value="Chromosome 3"/>
</dbReference>
<evidence type="ECO:0000313" key="2">
    <source>
        <dbReference type="Proteomes" id="UP000807115"/>
    </source>
</evidence>
<dbReference type="AlphaFoldDB" id="A0A921RG75"/>